<dbReference type="EMBL" id="CACRTV010000063">
    <property type="protein sequence ID" value="VYU54464.1"/>
    <property type="molecule type" value="Genomic_DNA"/>
</dbReference>
<protein>
    <submittedName>
        <fullName evidence="1">Uncharacterized protein</fullName>
    </submittedName>
</protein>
<sequence length="128" mass="15027">MNFEQDYMERVIRAIGKMIVAIVDGKDAIATDIENENYDMKLSDDDLLEIMVKKYLMEENINEAENIIYDAIKSRNTKKSYEIAINFYSLINKFSDKKLLDCNFSREEILEGLEGVKKIQDNKLNEHY</sequence>
<dbReference type="Pfam" id="PF20092">
    <property type="entry name" value="DUF6483"/>
    <property type="match status" value="1"/>
</dbReference>
<dbReference type="RefSeq" id="WP_156562097.1">
    <property type="nucleotide sequence ID" value="NZ_CACRTV010000063.1"/>
</dbReference>
<organism evidence="1">
    <name type="scientific">Clostridium paraputrificum</name>
    <dbReference type="NCBI Taxonomy" id="29363"/>
    <lineage>
        <taxon>Bacteria</taxon>
        <taxon>Bacillati</taxon>
        <taxon>Bacillota</taxon>
        <taxon>Clostridia</taxon>
        <taxon>Eubacteriales</taxon>
        <taxon>Clostridiaceae</taxon>
        <taxon>Clostridium</taxon>
    </lineage>
</organism>
<dbReference type="InterPro" id="IPR045507">
    <property type="entry name" value="DUF6483"/>
</dbReference>
<gene>
    <name evidence="1" type="ORF">CPLFYP93_02671</name>
</gene>
<accession>A0A6N3FR04</accession>
<dbReference type="AlphaFoldDB" id="A0A6N3FR04"/>
<proteinExistence type="predicted"/>
<reference evidence="1" key="1">
    <citation type="submission" date="2019-11" db="EMBL/GenBank/DDBJ databases">
        <authorList>
            <person name="Feng L."/>
        </authorList>
    </citation>
    <scope>NUCLEOTIDE SEQUENCE</scope>
    <source>
        <strain evidence="1">CParaputrificumLFYP93</strain>
    </source>
</reference>
<name>A0A6N3FR04_9CLOT</name>
<evidence type="ECO:0000313" key="1">
    <source>
        <dbReference type="EMBL" id="VYU54464.1"/>
    </source>
</evidence>